<evidence type="ECO:0000313" key="3">
    <source>
        <dbReference type="Proteomes" id="UP000515498"/>
    </source>
</evidence>
<feature type="domain" description="PknH-like extracellular" evidence="1">
    <location>
        <begin position="78"/>
        <end position="219"/>
    </location>
</feature>
<dbReference type="Gene3D" id="3.40.1000.70">
    <property type="entry name" value="PknH-like extracellular domain"/>
    <property type="match status" value="1"/>
</dbReference>
<accession>A0A7G8PEM5</accession>
<proteinExistence type="predicted"/>
<dbReference type="InterPro" id="IPR026954">
    <property type="entry name" value="PknH-like_Extracell"/>
</dbReference>
<dbReference type="AlphaFoldDB" id="A0A7G8PEM5"/>
<protein>
    <submittedName>
        <fullName evidence="2">Sensor domain-containing protein</fullName>
    </submittedName>
</protein>
<evidence type="ECO:0000313" key="2">
    <source>
        <dbReference type="EMBL" id="QNJ92791.1"/>
    </source>
</evidence>
<dbReference type="Proteomes" id="UP000515498">
    <property type="component" value="Chromosome"/>
</dbReference>
<gene>
    <name evidence="2" type="ORF">HZU40_32585</name>
</gene>
<organism evidence="2 3">
    <name type="scientific">Mycolicibacterium fluoranthenivorans</name>
    <dbReference type="NCBI Taxonomy" id="258505"/>
    <lineage>
        <taxon>Bacteria</taxon>
        <taxon>Bacillati</taxon>
        <taxon>Actinomycetota</taxon>
        <taxon>Actinomycetes</taxon>
        <taxon>Mycobacteriales</taxon>
        <taxon>Mycobacteriaceae</taxon>
        <taxon>Mycolicibacterium</taxon>
    </lineage>
</organism>
<evidence type="ECO:0000259" key="1">
    <source>
        <dbReference type="Pfam" id="PF14032"/>
    </source>
</evidence>
<dbReference type="InterPro" id="IPR038232">
    <property type="entry name" value="PknH-like_Extracell_sf"/>
</dbReference>
<dbReference type="EMBL" id="CP059894">
    <property type="protein sequence ID" value="QNJ92791.1"/>
    <property type="molecule type" value="Genomic_DNA"/>
</dbReference>
<dbReference type="Pfam" id="PF14032">
    <property type="entry name" value="PknH_C"/>
    <property type="match status" value="1"/>
</dbReference>
<name>A0A7G8PEM5_9MYCO</name>
<sequence>MPSRKAVWKRCRAHRRPVTADVAVALVLAGGLAVSGCARIIDTATPHPAPRVGPILANQVGDLLSKQAQDDKDGNRFVSVVPDSCAGAAREKDAPFIVDHHPEATDGGHWVAAEGRPVYVEEIVAVYAADFDARSAITGARSALEGCRTPFTVTDMKGREYHFSMGVAGQGSPHSVIWSFHAADWACDNAFVAAHNAAIEITTCGSVGGYNVSALARDALKLIESLANTKA</sequence>
<reference evidence="2 3" key="1">
    <citation type="submission" date="2020-07" db="EMBL/GenBank/DDBJ databases">
        <title>Draft genome sequence of four isobutane-metabolizing strains capable of cometabolically degrading diverse ether contaminants.</title>
        <authorList>
            <person name="Chen W."/>
            <person name="Faulkner N."/>
            <person name="Smith C."/>
            <person name="Hyman M."/>
        </authorList>
    </citation>
    <scope>NUCLEOTIDE SEQUENCE [LARGE SCALE GENOMIC DNA]</scope>
    <source>
        <strain evidence="2 3">2A</strain>
    </source>
</reference>
<dbReference type="KEGG" id="mflu:HZU40_32585"/>